<dbReference type="PANTHER" id="PTHR47841">
    <property type="entry name" value="DIACYLGLYCEROL KINASE THETA-LIKE-RELATED"/>
    <property type="match status" value="1"/>
</dbReference>
<keyword evidence="1" id="KW-0677">Repeat</keyword>
<dbReference type="AlphaFoldDB" id="A0AAV8S764"/>
<dbReference type="Proteomes" id="UP001159364">
    <property type="component" value="Unassembled WGS sequence"/>
</dbReference>
<organism evidence="4 5">
    <name type="scientific">Erythroxylum novogranatense</name>
    <dbReference type="NCBI Taxonomy" id="1862640"/>
    <lineage>
        <taxon>Eukaryota</taxon>
        <taxon>Viridiplantae</taxon>
        <taxon>Streptophyta</taxon>
        <taxon>Embryophyta</taxon>
        <taxon>Tracheophyta</taxon>
        <taxon>Spermatophyta</taxon>
        <taxon>Magnoliopsida</taxon>
        <taxon>eudicotyledons</taxon>
        <taxon>Gunneridae</taxon>
        <taxon>Pentapetalae</taxon>
        <taxon>rosids</taxon>
        <taxon>fabids</taxon>
        <taxon>Malpighiales</taxon>
        <taxon>Erythroxylaceae</taxon>
        <taxon>Erythroxylum</taxon>
    </lineage>
</organism>
<dbReference type="EMBL" id="JAIWQS010000056">
    <property type="protein sequence ID" value="KAJ8747885.1"/>
    <property type="molecule type" value="Genomic_DNA"/>
</dbReference>
<feature type="region of interest" description="Disordered" evidence="2">
    <location>
        <begin position="1"/>
        <end position="31"/>
    </location>
</feature>
<dbReference type="SUPFAM" id="SSF57889">
    <property type="entry name" value="Cysteine-rich domain"/>
    <property type="match status" value="1"/>
</dbReference>
<evidence type="ECO:0000313" key="4">
    <source>
        <dbReference type="EMBL" id="KAJ8747885.1"/>
    </source>
</evidence>
<feature type="domain" description="DC1" evidence="3">
    <location>
        <begin position="56"/>
        <end position="99"/>
    </location>
</feature>
<sequence length="274" mass="30211">MSLKKTTSFPRKKLGSTSMELLDSPPHRNTNVPKKSYLIEFPTSPNPVGEQILHSGHQQHPLSQFELHDSYKCSGCKEYGSGKCFACQQCEFQLHEFCALAPPALKAHPFHMQHQLFFSSKPVKKSKCDVCGKATKGYNFRCNPCGYQMHPCCAMLSTEINISIHQHPLKILSLAVNGDPGFVCGVCNRKRLGRVYRCCVCDYDLHAVCAKEMVNGKGPKKSNMLVTAVRLASQVVGEFIGGLVDGLGQGVGEVLIQSVTRGGEGRRPVNNYHN</sequence>
<reference evidence="4 5" key="1">
    <citation type="submission" date="2021-09" db="EMBL/GenBank/DDBJ databases">
        <title>Genomic insights and catalytic innovation underlie evolution of tropane alkaloids biosynthesis.</title>
        <authorList>
            <person name="Wang Y.-J."/>
            <person name="Tian T."/>
            <person name="Huang J.-P."/>
            <person name="Huang S.-X."/>
        </authorList>
    </citation>
    <scope>NUCLEOTIDE SEQUENCE [LARGE SCALE GENOMIC DNA]</scope>
    <source>
        <strain evidence="4">KIB-2018</strain>
        <tissue evidence="4">Leaf</tissue>
    </source>
</reference>
<keyword evidence="5" id="KW-1185">Reference proteome</keyword>
<name>A0AAV8S764_9ROSI</name>
<evidence type="ECO:0000256" key="2">
    <source>
        <dbReference type="SAM" id="MobiDB-lite"/>
    </source>
</evidence>
<evidence type="ECO:0000313" key="5">
    <source>
        <dbReference type="Proteomes" id="UP001159364"/>
    </source>
</evidence>
<gene>
    <name evidence="4" type="ORF">K2173_014532</name>
</gene>
<comment type="caution">
    <text evidence="4">The sequence shown here is derived from an EMBL/GenBank/DDBJ whole genome shotgun (WGS) entry which is preliminary data.</text>
</comment>
<feature type="domain" description="DC1" evidence="3">
    <location>
        <begin position="109"/>
        <end position="154"/>
    </location>
</feature>
<accession>A0AAV8S764</accession>
<dbReference type="InterPro" id="IPR004146">
    <property type="entry name" value="DC1"/>
</dbReference>
<protein>
    <recommendedName>
        <fullName evidence="3">DC1 domain-containing protein</fullName>
    </recommendedName>
</protein>
<dbReference type="Pfam" id="PF03107">
    <property type="entry name" value="C1_2"/>
    <property type="match status" value="3"/>
</dbReference>
<evidence type="ECO:0000256" key="1">
    <source>
        <dbReference type="ARBA" id="ARBA00022737"/>
    </source>
</evidence>
<feature type="domain" description="DC1" evidence="3">
    <location>
        <begin position="164"/>
        <end position="210"/>
    </location>
</feature>
<feature type="compositionally biased region" description="Polar residues" evidence="2">
    <location>
        <begin position="1"/>
        <end position="19"/>
    </location>
</feature>
<proteinExistence type="predicted"/>
<evidence type="ECO:0000259" key="3">
    <source>
        <dbReference type="Pfam" id="PF03107"/>
    </source>
</evidence>
<dbReference type="PANTHER" id="PTHR47841:SF3">
    <property type="entry name" value="OS09G0492800 PROTEIN"/>
    <property type="match status" value="1"/>
</dbReference>
<dbReference type="InterPro" id="IPR046349">
    <property type="entry name" value="C1-like_sf"/>
</dbReference>